<name>A0A4Z2E2F2_9TELE</name>
<reference evidence="1 2" key="1">
    <citation type="submission" date="2019-03" db="EMBL/GenBank/DDBJ databases">
        <title>First draft genome of Liparis tanakae, snailfish: a comprehensive survey of snailfish specific genes.</title>
        <authorList>
            <person name="Kim W."/>
            <person name="Song I."/>
            <person name="Jeong J.-H."/>
            <person name="Kim D."/>
            <person name="Kim S."/>
            <person name="Ryu S."/>
            <person name="Song J.Y."/>
            <person name="Lee S.K."/>
        </authorList>
    </citation>
    <scope>NUCLEOTIDE SEQUENCE [LARGE SCALE GENOMIC DNA]</scope>
    <source>
        <tissue evidence="1">Muscle</tissue>
    </source>
</reference>
<protein>
    <submittedName>
        <fullName evidence="1">Uncharacterized protein</fullName>
    </submittedName>
</protein>
<dbReference type="AlphaFoldDB" id="A0A4Z2E2F2"/>
<dbReference type="EMBL" id="SRLO01020395">
    <property type="protein sequence ID" value="TNN22949.1"/>
    <property type="molecule type" value="Genomic_DNA"/>
</dbReference>
<organism evidence="1 2">
    <name type="scientific">Liparis tanakae</name>
    <name type="common">Tanaka's snailfish</name>
    <dbReference type="NCBI Taxonomy" id="230148"/>
    <lineage>
        <taxon>Eukaryota</taxon>
        <taxon>Metazoa</taxon>
        <taxon>Chordata</taxon>
        <taxon>Craniata</taxon>
        <taxon>Vertebrata</taxon>
        <taxon>Euteleostomi</taxon>
        <taxon>Actinopterygii</taxon>
        <taxon>Neopterygii</taxon>
        <taxon>Teleostei</taxon>
        <taxon>Neoteleostei</taxon>
        <taxon>Acanthomorphata</taxon>
        <taxon>Eupercaria</taxon>
        <taxon>Perciformes</taxon>
        <taxon>Cottioidei</taxon>
        <taxon>Cottales</taxon>
        <taxon>Liparidae</taxon>
        <taxon>Liparis</taxon>
    </lineage>
</organism>
<comment type="caution">
    <text evidence="1">The sequence shown here is derived from an EMBL/GenBank/DDBJ whole genome shotgun (WGS) entry which is preliminary data.</text>
</comment>
<gene>
    <name evidence="1" type="ORF">EYF80_066935</name>
</gene>
<dbReference type="OrthoDB" id="10059413at2759"/>
<proteinExistence type="predicted"/>
<evidence type="ECO:0000313" key="2">
    <source>
        <dbReference type="Proteomes" id="UP000314294"/>
    </source>
</evidence>
<evidence type="ECO:0000313" key="1">
    <source>
        <dbReference type="EMBL" id="TNN22949.1"/>
    </source>
</evidence>
<accession>A0A4Z2E2F2</accession>
<sequence>MSVLSIPEVSEDGRDPVKCMSEFLLQAMGPVFFSASPELDRARRSQTFLVRFSRLQPKEAARTDELRYRGAAVRRYRDHGAALAKKRAAFNGTKHQRPVLRFGKRPC</sequence>
<keyword evidence="2" id="KW-1185">Reference proteome</keyword>
<dbReference type="Proteomes" id="UP000314294">
    <property type="component" value="Unassembled WGS sequence"/>
</dbReference>